<organism evidence="4 5">
    <name type="scientific">Streptomyces meridianus</name>
    <dbReference type="NCBI Taxonomy" id="2938945"/>
    <lineage>
        <taxon>Bacteria</taxon>
        <taxon>Bacillati</taxon>
        <taxon>Actinomycetota</taxon>
        <taxon>Actinomycetes</taxon>
        <taxon>Kitasatosporales</taxon>
        <taxon>Streptomycetaceae</taxon>
        <taxon>Streptomyces</taxon>
    </lineage>
</organism>
<dbReference type="PROSITE" id="PS51186">
    <property type="entry name" value="GNAT"/>
    <property type="match status" value="1"/>
</dbReference>
<dbReference type="PANTHER" id="PTHR43877:SF2">
    <property type="entry name" value="AMINOALKYLPHOSPHONATE N-ACETYLTRANSFERASE-RELATED"/>
    <property type="match status" value="1"/>
</dbReference>
<dbReference type="InterPro" id="IPR016181">
    <property type="entry name" value="Acyl_CoA_acyltransferase"/>
</dbReference>
<dbReference type="Proteomes" id="UP001167160">
    <property type="component" value="Unassembled WGS sequence"/>
</dbReference>
<dbReference type="CDD" id="cd04301">
    <property type="entry name" value="NAT_SF"/>
    <property type="match status" value="1"/>
</dbReference>
<dbReference type="Gene3D" id="3.40.630.30">
    <property type="match status" value="1"/>
</dbReference>
<accession>A0ABT0XC42</accession>
<keyword evidence="1" id="KW-0808">Transferase</keyword>
<evidence type="ECO:0000259" key="3">
    <source>
        <dbReference type="PROSITE" id="PS51186"/>
    </source>
</evidence>
<sequence length="174" mass="19390">MTNTTTFEASWGVAREPVGSADALALFRDYYTEVSDRYYLLHEGHRTAPEELARCLAEETGAELEPPKGVLLVARYGGEAAGCTGIRLVDDRDRTAELSRVFVRRERRGCGGGARLLAEAEHTARGMGAERIVLDTRHDLVEARALYARHGYAEVPAFNSRRYAQRWFAKELTG</sequence>
<dbReference type="Pfam" id="PF00583">
    <property type="entry name" value="Acetyltransf_1"/>
    <property type="match status" value="1"/>
</dbReference>
<comment type="caution">
    <text evidence="4">The sequence shown here is derived from an EMBL/GenBank/DDBJ whole genome shotgun (WGS) entry which is preliminary data.</text>
</comment>
<evidence type="ECO:0000313" key="5">
    <source>
        <dbReference type="Proteomes" id="UP001167160"/>
    </source>
</evidence>
<evidence type="ECO:0000256" key="1">
    <source>
        <dbReference type="ARBA" id="ARBA00022679"/>
    </source>
</evidence>
<keyword evidence="2" id="KW-0012">Acyltransferase</keyword>
<keyword evidence="5" id="KW-1185">Reference proteome</keyword>
<evidence type="ECO:0000256" key="2">
    <source>
        <dbReference type="ARBA" id="ARBA00023315"/>
    </source>
</evidence>
<feature type="domain" description="N-acetyltransferase" evidence="3">
    <location>
        <begin position="25"/>
        <end position="173"/>
    </location>
</feature>
<reference evidence="4" key="1">
    <citation type="journal article" date="2023" name="Int. J. Syst. Evol. Microbiol.">
        <title>Streptomyces meridianus sp. nov. isolated from brackish water of the Tagus estuary in Alcochete, Portugal.</title>
        <authorList>
            <person name="Santos J.D.N."/>
            <person name="Klimek D."/>
            <person name="Calusinska M."/>
            <person name="Lobo Da Cunha A."/>
            <person name="Catita J."/>
            <person name="Goncalves H."/>
            <person name="Gonzalez I."/>
            <person name="Reyes F."/>
            <person name="Lage O.M."/>
        </authorList>
    </citation>
    <scope>NUCLEOTIDE SEQUENCE</scope>
    <source>
        <strain evidence="4">MTZ3.1</strain>
    </source>
</reference>
<dbReference type="InterPro" id="IPR000182">
    <property type="entry name" value="GNAT_dom"/>
</dbReference>
<dbReference type="InterPro" id="IPR050832">
    <property type="entry name" value="Bact_Acetyltransf"/>
</dbReference>
<dbReference type="SUPFAM" id="SSF55729">
    <property type="entry name" value="Acyl-CoA N-acyltransferases (Nat)"/>
    <property type="match status" value="1"/>
</dbReference>
<gene>
    <name evidence="4" type="ORF">M1E25_18440</name>
</gene>
<dbReference type="PANTHER" id="PTHR43877">
    <property type="entry name" value="AMINOALKYLPHOSPHONATE N-ACETYLTRANSFERASE-RELATED-RELATED"/>
    <property type="match status" value="1"/>
</dbReference>
<proteinExistence type="predicted"/>
<protein>
    <submittedName>
        <fullName evidence="4">GNAT family N-acetyltransferase</fullName>
    </submittedName>
</protein>
<dbReference type="RefSeq" id="WP_251416961.1">
    <property type="nucleotide sequence ID" value="NZ_JAMQGM010000039.1"/>
</dbReference>
<evidence type="ECO:0000313" key="4">
    <source>
        <dbReference type="EMBL" id="MCM2579302.1"/>
    </source>
</evidence>
<dbReference type="EMBL" id="JAMQGM010000039">
    <property type="protein sequence ID" value="MCM2579302.1"/>
    <property type="molecule type" value="Genomic_DNA"/>
</dbReference>
<name>A0ABT0XC42_9ACTN</name>